<organism evidence="2 3">
    <name type="scientific">Handroanthus impetiginosus</name>
    <dbReference type="NCBI Taxonomy" id="429701"/>
    <lineage>
        <taxon>Eukaryota</taxon>
        <taxon>Viridiplantae</taxon>
        <taxon>Streptophyta</taxon>
        <taxon>Embryophyta</taxon>
        <taxon>Tracheophyta</taxon>
        <taxon>Spermatophyta</taxon>
        <taxon>Magnoliopsida</taxon>
        <taxon>eudicotyledons</taxon>
        <taxon>Gunneridae</taxon>
        <taxon>Pentapetalae</taxon>
        <taxon>asterids</taxon>
        <taxon>lamiids</taxon>
        <taxon>Lamiales</taxon>
        <taxon>Bignoniaceae</taxon>
        <taxon>Crescentiina</taxon>
        <taxon>Tabebuia alliance</taxon>
        <taxon>Handroanthus</taxon>
    </lineage>
</organism>
<comment type="caution">
    <text evidence="2">The sequence shown here is derived from an EMBL/GenBank/DDBJ whole genome shotgun (WGS) entry which is preliminary data.</text>
</comment>
<feature type="region of interest" description="Disordered" evidence="1">
    <location>
        <begin position="1"/>
        <end position="28"/>
    </location>
</feature>
<accession>A0A2G9H733</accession>
<evidence type="ECO:0000313" key="3">
    <source>
        <dbReference type="Proteomes" id="UP000231279"/>
    </source>
</evidence>
<dbReference type="PANTHER" id="PTHR33144:SF16">
    <property type="entry name" value="OS02G0129000 PROTEIN"/>
    <property type="match status" value="1"/>
</dbReference>
<evidence type="ECO:0000313" key="2">
    <source>
        <dbReference type="EMBL" id="PIN13321.1"/>
    </source>
</evidence>
<sequence>MPPKVKTRTKRARREVSEQPYQPNEASLKPNVDVNEVTFRATDRMTTHQGDPGNVASQADKTSTLSHFLGTITRNWRYCPLNYTDWRLMYNSYDEKILRIARFQLPPRHETYVLRSINKKWRNWKRFVKSLNFDPNIPIEQQMLEILERVDEELLHRMGKQSFALVKEILEKMKELAAHDSQNSNGNQVIHNLDDSFAKIMDKDKDGQLSMYGLRVTIVDIHGAKPSHDVLHRQAMEYKPKFMEAMEKYETLNAKLEDMIAYLHRIQPTKQFDDAQRASFTTSSGQAGSVYIPVASLHWQVNS</sequence>
<dbReference type="PANTHER" id="PTHR33144">
    <property type="entry name" value="OS10G0409366 PROTEIN-RELATED"/>
    <property type="match status" value="1"/>
</dbReference>
<gene>
    <name evidence="2" type="ORF">CDL12_14053</name>
</gene>
<dbReference type="STRING" id="429701.A0A2G9H733"/>
<name>A0A2G9H733_9LAMI</name>
<dbReference type="OrthoDB" id="913291at2759"/>
<feature type="compositionally biased region" description="Basic residues" evidence="1">
    <location>
        <begin position="1"/>
        <end position="13"/>
    </location>
</feature>
<evidence type="ECO:0000256" key="1">
    <source>
        <dbReference type="SAM" id="MobiDB-lite"/>
    </source>
</evidence>
<dbReference type="Proteomes" id="UP000231279">
    <property type="component" value="Unassembled WGS sequence"/>
</dbReference>
<reference evidence="3" key="1">
    <citation type="journal article" date="2018" name="Gigascience">
        <title>Genome assembly of the Pink Ipe (Handroanthus impetiginosus, Bignoniaceae), a highly valued, ecologically keystone Neotropical timber forest tree.</title>
        <authorList>
            <person name="Silva-Junior O.B."/>
            <person name="Grattapaglia D."/>
            <person name="Novaes E."/>
            <person name="Collevatti R.G."/>
        </authorList>
    </citation>
    <scope>NUCLEOTIDE SEQUENCE [LARGE SCALE GENOMIC DNA]</scope>
    <source>
        <strain evidence="3">cv. UFG-1</strain>
    </source>
</reference>
<keyword evidence="3" id="KW-1185">Reference proteome</keyword>
<dbReference type="EMBL" id="NKXS01002498">
    <property type="protein sequence ID" value="PIN13321.1"/>
    <property type="molecule type" value="Genomic_DNA"/>
</dbReference>
<dbReference type="AlphaFoldDB" id="A0A2G9H733"/>
<protein>
    <submittedName>
        <fullName evidence="2">Uncharacterized protein</fullName>
    </submittedName>
</protein>
<proteinExistence type="predicted"/>